<feature type="region of interest" description="Disordered" evidence="1">
    <location>
        <begin position="1"/>
        <end position="21"/>
    </location>
</feature>
<organism evidence="2 3">
    <name type="scientific">Mesocestoides corti</name>
    <name type="common">Flatworm</name>
    <dbReference type="NCBI Taxonomy" id="53468"/>
    <lineage>
        <taxon>Eukaryota</taxon>
        <taxon>Metazoa</taxon>
        <taxon>Spiralia</taxon>
        <taxon>Lophotrochozoa</taxon>
        <taxon>Platyhelminthes</taxon>
        <taxon>Cestoda</taxon>
        <taxon>Eucestoda</taxon>
        <taxon>Cyclophyllidea</taxon>
        <taxon>Mesocestoididae</taxon>
        <taxon>Mesocestoides</taxon>
    </lineage>
</organism>
<reference evidence="2 3" key="1">
    <citation type="submission" date="2018-10" db="EMBL/GenBank/DDBJ databases">
        <authorList>
            <consortium name="Pathogen Informatics"/>
        </authorList>
    </citation>
    <scope>NUCLEOTIDE SEQUENCE [LARGE SCALE GENOMIC DNA]</scope>
</reference>
<gene>
    <name evidence="2" type="ORF">MCOS_LOCUS3333</name>
</gene>
<dbReference type="EMBL" id="UXSR01000734">
    <property type="protein sequence ID" value="VDD77330.1"/>
    <property type="molecule type" value="Genomic_DNA"/>
</dbReference>
<dbReference type="Proteomes" id="UP000267029">
    <property type="component" value="Unassembled WGS sequence"/>
</dbReference>
<dbReference type="AlphaFoldDB" id="A0A0R3U8V3"/>
<evidence type="ECO:0000256" key="1">
    <source>
        <dbReference type="SAM" id="MobiDB-lite"/>
    </source>
</evidence>
<evidence type="ECO:0000313" key="2">
    <source>
        <dbReference type="EMBL" id="VDD77330.1"/>
    </source>
</evidence>
<keyword evidence="3" id="KW-1185">Reference proteome</keyword>
<sequence>MPPEATKPLRTPSTLVLPSPRLPPPPINQSEMWLFNLVPLKRFHDVNQLQRMPKVWTNRGCHAFTALIILVFACEQTFSMPLAGSSSEAGLRLQRRRPAFLYDAWGKRSHSPDLGPPSTWRVVEETAEHLLIAIPKIPINQDVWEVDEKLPALKRGAYLDLPWG</sequence>
<dbReference type="OrthoDB" id="6254878at2759"/>
<name>A0A0R3U8V3_MESCO</name>
<accession>A0A0R3U8V3</accession>
<proteinExistence type="predicted"/>
<evidence type="ECO:0000313" key="3">
    <source>
        <dbReference type="Proteomes" id="UP000267029"/>
    </source>
</evidence>
<protein>
    <submittedName>
        <fullName evidence="2">Uncharacterized protein</fullName>
    </submittedName>
</protein>